<dbReference type="AlphaFoldDB" id="A0A2B4RRH8"/>
<comment type="caution">
    <text evidence="2">The sequence shown here is derived from an EMBL/GenBank/DDBJ whole genome shotgun (WGS) entry which is preliminary data.</text>
</comment>
<name>A0A2B4RRH8_STYPI</name>
<dbReference type="Proteomes" id="UP000225706">
    <property type="component" value="Unassembled WGS sequence"/>
</dbReference>
<protein>
    <recommendedName>
        <fullName evidence="1">DUF5641 domain-containing protein</fullName>
    </recommendedName>
</protein>
<dbReference type="InterPro" id="IPR040676">
    <property type="entry name" value="DUF5641"/>
</dbReference>
<gene>
    <name evidence="2" type="ORF">AWC38_SpisGene15806</name>
</gene>
<reference evidence="3" key="1">
    <citation type="journal article" date="2017" name="bioRxiv">
        <title>Comparative analysis of the genomes of Stylophora pistillata and Acropora digitifera provides evidence for extensive differences between species of corals.</title>
        <authorList>
            <person name="Voolstra C.R."/>
            <person name="Li Y."/>
            <person name="Liew Y.J."/>
            <person name="Baumgarten S."/>
            <person name="Zoccola D."/>
            <person name="Flot J.-F."/>
            <person name="Tambutte S."/>
            <person name="Allemand D."/>
            <person name="Aranda M."/>
        </authorList>
    </citation>
    <scope>NUCLEOTIDE SEQUENCE [LARGE SCALE GENOMIC DNA]</scope>
</reference>
<dbReference type="PANTHER" id="PTHR47331">
    <property type="entry name" value="PHD-TYPE DOMAIN-CONTAINING PROTEIN"/>
    <property type="match status" value="1"/>
</dbReference>
<evidence type="ECO:0000313" key="2">
    <source>
        <dbReference type="EMBL" id="PFX19776.1"/>
    </source>
</evidence>
<dbReference type="PANTHER" id="PTHR47331:SF2">
    <property type="match status" value="1"/>
</dbReference>
<dbReference type="STRING" id="50429.A0A2B4RRH8"/>
<organism evidence="2 3">
    <name type="scientific">Stylophora pistillata</name>
    <name type="common">Smooth cauliflower coral</name>
    <dbReference type="NCBI Taxonomy" id="50429"/>
    <lineage>
        <taxon>Eukaryota</taxon>
        <taxon>Metazoa</taxon>
        <taxon>Cnidaria</taxon>
        <taxon>Anthozoa</taxon>
        <taxon>Hexacorallia</taxon>
        <taxon>Scleractinia</taxon>
        <taxon>Astrocoeniina</taxon>
        <taxon>Pocilloporidae</taxon>
        <taxon>Stylophora</taxon>
    </lineage>
</organism>
<keyword evidence="3" id="KW-1185">Reference proteome</keyword>
<feature type="domain" description="DUF5641" evidence="1">
    <location>
        <begin position="112"/>
        <end position="188"/>
    </location>
</feature>
<accession>A0A2B4RRH8</accession>
<evidence type="ECO:0000259" key="1">
    <source>
        <dbReference type="Pfam" id="PF18701"/>
    </source>
</evidence>
<dbReference type="Pfam" id="PF18701">
    <property type="entry name" value="DUF5641"/>
    <property type="match status" value="1"/>
</dbReference>
<sequence length="341" mass="38735">MLTNSRSLVRREEYSGSLPHLQLRIRMDVLKSLLKMCKIALKGAIGDQVLTPFELYTCLMEVGNLMNQRPIGRLPNDPDDGAYICPNDMLLGRASSTVPKGPFKETKNPRHRVEFIQWIVDSFWKRWARDVFPTLIPKKRWHTKRRNVRVGDVAALSNDNAIRGKWTICRVIEVYPGPDGRVRNVKSRAISPFSTSLPEVSRENFANLFLGTGVLIGLHHRSDPSINGSSRNHSVFKPKFKSSSPVEIQKFQLKKNHKEELILNKRTKIQNPHGSETDFDLQQINKETMEATDSSVEEIQEQDGELVKEFADFSDITELLLTVEGTVVFNDKNAKGVIKSA</sequence>
<dbReference type="EMBL" id="LSMT01000345">
    <property type="protein sequence ID" value="PFX19776.1"/>
    <property type="molecule type" value="Genomic_DNA"/>
</dbReference>
<evidence type="ECO:0000313" key="3">
    <source>
        <dbReference type="Proteomes" id="UP000225706"/>
    </source>
</evidence>
<proteinExistence type="predicted"/>
<dbReference type="OrthoDB" id="6608729at2759"/>